<evidence type="ECO:0000313" key="10">
    <source>
        <dbReference type="Proteomes" id="UP001165427"/>
    </source>
</evidence>
<dbReference type="PANTHER" id="PTHR30511">
    <property type="entry name" value="ALANINE RACEMASE"/>
    <property type="match status" value="1"/>
</dbReference>
<evidence type="ECO:0000256" key="7">
    <source>
        <dbReference type="PIRSR" id="PIRSR600821-52"/>
    </source>
</evidence>
<dbReference type="Gene3D" id="3.20.20.10">
    <property type="entry name" value="Alanine racemase"/>
    <property type="match status" value="1"/>
</dbReference>
<gene>
    <name evidence="9" type="primary">alr</name>
    <name evidence="9" type="ORF">MRX98_07840</name>
</gene>
<dbReference type="InterPro" id="IPR020622">
    <property type="entry name" value="Ala_racemase_pyridoxalP-BS"/>
</dbReference>
<dbReference type="Pfam" id="PF01168">
    <property type="entry name" value="Ala_racemase_N"/>
    <property type="match status" value="1"/>
</dbReference>
<evidence type="ECO:0000256" key="3">
    <source>
        <dbReference type="ARBA" id="ARBA00022898"/>
    </source>
</evidence>
<feature type="domain" description="Alanine racemase C-terminal" evidence="8">
    <location>
        <begin position="261"/>
        <end position="389"/>
    </location>
</feature>
<feature type="active site" description="Proton acceptor; specific for L-alanine" evidence="5">
    <location>
        <position position="282"/>
    </location>
</feature>
<dbReference type="CDD" id="cd00430">
    <property type="entry name" value="PLPDE_III_AR"/>
    <property type="match status" value="1"/>
</dbReference>
<feature type="modified residue" description="N6-(pyridoxal phosphate)lysine" evidence="5 6">
    <location>
        <position position="46"/>
    </location>
</feature>
<evidence type="ECO:0000256" key="4">
    <source>
        <dbReference type="ARBA" id="ARBA00023235"/>
    </source>
</evidence>
<evidence type="ECO:0000256" key="6">
    <source>
        <dbReference type="PIRSR" id="PIRSR600821-50"/>
    </source>
</evidence>
<dbReference type="InterPro" id="IPR001608">
    <property type="entry name" value="Ala_racemase_N"/>
</dbReference>
<dbReference type="PANTHER" id="PTHR30511:SF0">
    <property type="entry name" value="ALANINE RACEMASE, CATABOLIC-RELATED"/>
    <property type="match status" value="1"/>
</dbReference>
<comment type="similarity">
    <text evidence="5">Belongs to the alanine racemase family.</text>
</comment>
<dbReference type="GO" id="GO:0005829">
    <property type="term" value="C:cytosol"/>
    <property type="evidence" value="ECO:0007669"/>
    <property type="project" value="TreeGrafter"/>
</dbReference>
<dbReference type="Pfam" id="PF00842">
    <property type="entry name" value="Ala_racemase_C"/>
    <property type="match status" value="1"/>
</dbReference>
<evidence type="ECO:0000256" key="2">
    <source>
        <dbReference type="ARBA" id="ARBA00001933"/>
    </source>
</evidence>
<evidence type="ECO:0000256" key="1">
    <source>
        <dbReference type="ARBA" id="ARBA00000316"/>
    </source>
</evidence>
<dbReference type="InterPro" id="IPR011079">
    <property type="entry name" value="Ala_racemase_C"/>
</dbReference>
<feature type="binding site" evidence="5 7">
    <location>
        <position position="330"/>
    </location>
    <ligand>
        <name>substrate</name>
    </ligand>
</feature>
<accession>A0AA41R3Z9</accession>
<evidence type="ECO:0000256" key="5">
    <source>
        <dbReference type="HAMAP-Rule" id="MF_01201"/>
    </source>
</evidence>
<feature type="active site" description="Proton acceptor; specific for D-alanine" evidence="5">
    <location>
        <position position="46"/>
    </location>
</feature>
<reference evidence="9" key="1">
    <citation type="submission" date="2022-04" db="EMBL/GenBank/DDBJ databases">
        <title>Desulfatitalea alkaliphila sp. nov., a novel anaerobic sulfate-reducing bacterium isolated from terrestrial mud volcano, Taman Peninsula, Russia.</title>
        <authorList>
            <person name="Khomyakova M.A."/>
            <person name="Merkel A.Y."/>
            <person name="Slobodkin A.I."/>
        </authorList>
    </citation>
    <scope>NUCLEOTIDE SEQUENCE</scope>
    <source>
        <strain evidence="9">M08but</strain>
    </source>
</reference>
<dbReference type="GO" id="GO:0009252">
    <property type="term" value="P:peptidoglycan biosynthetic process"/>
    <property type="evidence" value="ECO:0007669"/>
    <property type="project" value="TreeGrafter"/>
</dbReference>
<comment type="pathway">
    <text evidence="5">Amino-acid biosynthesis; D-alanine biosynthesis; D-alanine from L-alanine: step 1/1.</text>
</comment>
<comment type="caution">
    <text evidence="9">The sequence shown here is derived from an EMBL/GenBank/DDBJ whole genome shotgun (WGS) entry which is preliminary data.</text>
</comment>
<dbReference type="EC" id="5.1.1.1" evidence="5"/>
<dbReference type="SUPFAM" id="SSF50621">
    <property type="entry name" value="Alanine racemase C-terminal domain-like"/>
    <property type="match status" value="1"/>
</dbReference>
<dbReference type="GO" id="GO:0030632">
    <property type="term" value="P:D-alanine biosynthetic process"/>
    <property type="evidence" value="ECO:0007669"/>
    <property type="project" value="UniProtKB-UniRule"/>
</dbReference>
<feature type="binding site" evidence="5 7">
    <location>
        <position position="144"/>
    </location>
    <ligand>
        <name>substrate</name>
    </ligand>
</feature>
<dbReference type="GO" id="GO:0008784">
    <property type="term" value="F:alanine racemase activity"/>
    <property type="evidence" value="ECO:0007669"/>
    <property type="project" value="UniProtKB-UniRule"/>
</dbReference>
<dbReference type="AlphaFoldDB" id="A0AA41R3Z9"/>
<keyword evidence="4 5" id="KW-0413">Isomerase</keyword>
<dbReference type="InterPro" id="IPR009006">
    <property type="entry name" value="Ala_racemase/Decarboxylase_C"/>
</dbReference>
<comment type="function">
    <text evidence="5">Catalyzes the interconversion of L-alanine and D-alanine. May also act on other amino acids.</text>
</comment>
<keyword evidence="3 5" id="KW-0663">Pyridoxal phosphate</keyword>
<proteinExistence type="inferred from homology"/>
<organism evidence="9 10">
    <name type="scientific">Desulfatitalea alkaliphila</name>
    <dbReference type="NCBI Taxonomy" id="2929485"/>
    <lineage>
        <taxon>Bacteria</taxon>
        <taxon>Pseudomonadati</taxon>
        <taxon>Thermodesulfobacteriota</taxon>
        <taxon>Desulfobacteria</taxon>
        <taxon>Desulfobacterales</taxon>
        <taxon>Desulfosarcinaceae</taxon>
        <taxon>Desulfatitalea</taxon>
    </lineage>
</organism>
<dbReference type="InterPro" id="IPR000821">
    <property type="entry name" value="Ala_racemase"/>
</dbReference>
<comment type="cofactor">
    <cofactor evidence="2 5 6">
        <name>pyridoxal 5'-phosphate</name>
        <dbReference type="ChEBI" id="CHEBI:597326"/>
    </cofactor>
</comment>
<dbReference type="PRINTS" id="PR00992">
    <property type="entry name" value="ALARACEMASE"/>
</dbReference>
<dbReference type="Proteomes" id="UP001165427">
    <property type="component" value="Unassembled WGS sequence"/>
</dbReference>
<dbReference type="SMART" id="SM01005">
    <property type="entry name" value="Ala_racemase_C"/>
    <property type="match status" value="1"/>
</dbReference>
<dbReference type="EMBL" id="JALJRB010000006">
    <property type="protein sequence ID" value="MCJ8500480.1"/>
    <property type="molecule type" value="Genomic_DNA"/>
</dbReference>
<dbReference type="SUPFAM" id="SSF51419">
    <property type="entry name" value="PLP-binding barrel"/>
    <property type="match status" value="1"/>
</dbReference>
<dbReference type="RefSeq" id="WP_246904930.1">
    <property type="nucleotide sequence ID" value="NZ_JALJRB010000006.1"/>
</dbReference>
<evidence type="ECO:0000259" key="8">
    <source>
        <dbReference type="SMART" id="SM01005"/>
    </source>
</evidence>
<dbReference type="NCBIfam" id="TIGR00492">
    <property type="entry name" value="alr"/>
    <property type="match status" value="1"/>
</dbReference>
<dbReference type="FunFam" id="2.40.37.10:FF:000006">
    <property type="entry name" value="Alanine racemase"/>
    <property type="match status" value="1"/>
</dbReference>
<keyword evidence="10" id="KW-1185">Reference proteome</keyword>
<sequence length="395" mass="42170">MSAMVNEPAAGADRVRAEIDLAAVAHNVRLLRRITHPRARLLVAVKADGYGHGAVAVARTALAHGATDLGVAHLAEGLVLRRQGISAPILIFGHTPPQWADQMFTNNLTPTVFSTAAARVLSAAARRTGRRLPVHVKIDTGMGRLGFMCDALRPTGSPSAVAELLETARLPGIDLQGIFTHFATADQSDLRSAQRQLDRFLDLLDQLERAGLSVALKHAANSGAILQMPAAHLDMVRAGIAVYGLPPSREVVSPEIDLQPVMSLKAPVIHLKTVPAGTSISYGGTYTTPRATRIATIPVGYADGYRRSLSNRGHMLVRGYRAPIVGRVCMDLTMIDVGEIPEVAVGDEVVIMGRQRDQAIDAGDLADLLDTIHYEVVSAITARVPRCYATAVPPD</sequence>
<dbReference type="Gene3D" id="2.40.37.10">
    <property type="entry name" value="Lyase, Ornithine Decarboxylase, Chain A, domain 1"/>
    <property type="match status" value="1"/>
</dbReference>
<comment type="catalytic activity">
    <reaction evidence="1 5">
        <text>L-alanine = D-alanine</text>
        <dbReference type="Rhea" id="RHEA:20249"/>
        <dbReference type="ChEBI" id="CHEBI:57416"/>
        <dbReference type="ChEBI" id="CHEBI:57972"/>
        <dbReference type="EC" id="5.1.1.1"/>
    </reaction>
</comment>
<dbReference type="InterPro" id="IPR029066">
    <property type="entry name" value="PLP-binding_barrel"/>
</dbReference>
<name>A0AA41R3Z9_9BACT</name>
<dbReference type="HAMAP" id="MF_01201">
    <property type="entry name" value="Ala_racemase"/>
    <property type="match status" value="1"/>
</dbReference>
<dbReference type="PROSITE" id="PS00395">
    <property type="entry name" value="ALANINE_RACEMASE"/>
    <property type="match status" value="1"/>
</dbReference>
<protein>
    <recommendedName>
        <fullName evidence="5">Alanine racemase</fullName>
        <ecNumber evidence="5">5.1.1.1</ecNumber>
    </recommendedName>
</protein>
<evidence type="ECO:0000313" key="9">
    <source>
        <dbReference type="EMBL" id="MCJ8500480.1"/>
    </source>
</evidence>
<dbReference type="FunFam" id="3.20.20.10:FF:000002">
    <property type="entry name" value="Alanine racemase"/>
    <property type="match status" value="1"/>
</dbReference>
<dbReference type="GO" id="GO:0030170">
    <property type="term" value="F:pyridoxal phosphate binding"/>
    <property type="evidence" value="ECO:0007669"/>
    <property type="project" value="UniProtKB-UniRule"/>
</dbReference>